<dbReference type="Proteomes" id="UP000694863">
    <property type="component" value="Unplaced"/>
</dbReference>
<dbReference type="RefSeq" id="XP_004700832.1">
    <property type="nucleotide sequence ID" value="XM_004700775.1"/>
</dbReference>
<dbReference type="PANTHER" id="PTHR31368">
    <property type="entry name" value="DEVELOPMENT PLURPOTENCY-ASSOCIATED PROTEIN 1/5 FAMILY MEMBER"/>
    <property type="match status" value="1"/>
</dbReference>
<dbReference type="CDD" id="cd12795">
    <property type="entry name" value="FILIA_N_like"/>
    <property type="match status" value="1"/>
</dbReference>
<evidence type="ECO:0000313" key="3">
    <source>
        <dbReference type="Proteomes" id="UP000694863"/>
    </source>
</evidence>
<sequence>MGMPSERKKAKPPWNKSPVDLRDPKVFEALKWQLVTIFGPNGSRIPYFKQVCKTMLKLKVWASSNLSKVVFYASYLHKLQAKWMLESLAQWHCQQQEPGMLKFEEAMSIVICHTVS</sequence>
<dbReference type="Pfam" id="PF16005">
    <property type="entry name" value="MOEP19"/>
    <property type="match status" value="1"/>
</dbReference>
<comment type="similarity">
    <text evidence="1">Belongs to the KHDC1 family.</text>
</comment>
<name>A0ABM0IIJ2_ECHTE</name>
<evidence type="ECO:0000313" key="4">
    <source>
        <dbReference type="RefSeq" id="XP_004700832.1"/>
    </source>
</evidence>
<organism evidence="3 4">
    <name type="scientific">Echinops telfairi</name>
    <name type="common">Lesser hedgehog tenrec</name>
    <dbReference type="NCBI Taxonomy" id="9371"/>
    <lineage>
        <taxon>Eukaryota</taxon>
        <taxon>Metazoa</taxon>
        <taxon>Chordata</taxon>
        <taxon>Craniata</taxon>
        <taxon>Vertebrata</taxon>
        <taxon>Euteleostomi</taxon>
        <taxon>Mammalia</taxon>
        <taxon>Eutheria</taxon>
        <taxon>Afrotheria</taxon>
        <taxon>Tenrecidae</taxon>
        <taxon>Tenrecinae</taxon>
        <taxon>Echinops</taxon>
    </lineage>
</organism>
<dbReference type="GeneID" id="101654479"/>
<dbReference type="PANTHER" id="PTHR31368:SF4">
    <property type="entry name" value="DEVELOPMENTAL PLURIPOTENCY-ASSOCIATED 5 PROTEIN"/>
    <property type="match status" value="1"/>
</dbReference>
<reference evidence="4" key="1">
    <citation type="submission" date="2025-08" db="UniProtKB">
        <authorList>
            <consortium name="RefSeq"/>
        </authorList>
    </citation>
    <scope>IDENTIFICATION</scope>
</reference>
<evidence type="ECO:0000256" key="1">
    <source>
        <dbReference type="ARBA" id="ARBA00009081"/>
    </source>
</evidence>
<evidence type="ECO:0000259" key="2">
    <source>
        <dbReference type="Pfam" id="PF16005"/>
    </source>
</evidence>
<keyword evidence="3" id="KW-1185">Reference proteome</keyword>
<dbReference type="InterPro" id="IPR031952">
    <property type="entry name" value="MOEP19_KH-like"/>
</dbReference>
<dbReference type="Gene3D" id="3.30.1370.10">
    <property type="entry name" value="K Homology domain, type 1"/>
    <property type="match status" value="1"/>
</dbReference>
<dbReference type="InterPro" id="IPR036612">
    <property type="entry name" value="KH_dom_type_1_sf"/>
</dbReference>
<protein>
    <submittedName>
        <fullName evidence="4">Developmental pluripotency-associated 5 protein-like</fullName>
    </submittedName>
</protein>
<feature type="domain" description="KH-like RNA-binding" evidence="2">
    <location>
        <begin position="11"/>
        <end position="96"/>
    </location>
</feature>
<accession>A0ABM0IIJ2</accession>
<proteinExistence type="inferred from homology"/>
<gene>
    <name evidence="4" type="primary">LOC101654479</name>
</gene>